<evidence type="ECO:0000313" key="8">
    <source>
        <dbReference type="Proteomes" id="UP000005666"/>
    </source>
</evidence>
<dbReference type="PANTHER" id="PTHR46117:SF3">
    <property type="entry name" value="FI24210P1"/>
    <property type="match status" value="1"/>
</dbReference>
<dbReference type="AlphaFoldDB" id="G8C0V2"/>
<accession>G8C0V2</accession>
<name>G8C0V2_TETPH</name>
<evidence type="ECO:0000259" key="6">
    <source>
        <dbReference type="PROSITE" id="PS50888"/>
    </source>
</evidence>
<keyword evidence="4" id="KW-0539">Nucleus</keyword>
<proteinExistence type="predicted"/>
<keyword evidence="8" id="KW-1185">Reference proteome</keyword>
<sequence>MTSVPDSVESFSETANSSQPANVTIERLRRDNMNEKIQEILNLIPTEFFEEHLRAKSASANTLEANSLNDQIKASGTKDGKPNKGQILTQAVEYIIHLQNEIDANNREEVDMLAQLQELSKQKGVIVNDVNLENTIAEEMLAKIGVGPLSAQNEENKTDLNARKETSNNQQTQKLEYGGYSEYGNGL</sequence>
<keyword evidence="3" id="KW-0804">Transcription</keyword>
<dbReference type="SUPFAM" id="SSF47459">
    <property type="entry name" value="HLH, helix-loop-helix DNA-binding domain"/>
    <property type="match status" value="1"/>
</dbReference>
<dbReference type="GO" id="GO:0046983">
    <property type="term" value="F:protein dimerization activity"/>
    <property type="evidence" value="ECO:0007669"/>
    <property type="project" value="InterPro"/>
</dbReference>
<dbReference type="GO" id="GO:0071400">
    <property type="term" value="P:cellular response to oleic acid"/>
    <property type="evidence" value="ECO:0007669"/>
    <property type="project" value="EnsemblFungi"/>
</dbReference>
<dbReference type="HOGENOM" id="CLU_115506_0_0_1"/>
<gene>
    <name evidence="7" type="primary">TPHA0M00380</name>
    <name evidence="7" type="ordered locus">TPHA_0M00380</name>
</gene>
<dbReference type="GO" id="GO:0005737">
    <property type="term" value="C:cytoplasm"/>
    <property type="evidence" value="ECO:0007669"/>
    <property type="project" value="EnsemblFungi"/>
</dbReference>
<dbReference type="EMBL" id="HE612868">
    <property type="protein sequence ID" value="CCE65613.1"/>
    <property type="molecule type" value="Genomic_DNA"/>
</dbReference>
<dbReference type="InterPro" id="IPR051732">
    <property type="entry name" value="USF"/>
</dbReference>
<reference evidence="7 8" key="1">
    <citation type="journal article" date="2011" name="Proc. Natl. Acad. Sci. U.S.A.">
        <title>Evolutionary erosion of yeast sex chromosomes by mating-type switching accidents.</title>
        <authorList>
            <person name="Gordon J.L."/>
            <person name="Armisen D."/>
            <person name="Proux-Wera E."/>
            <person name="Oheigeartaigh S.S."/>
            <person name="Byrne K.P."/>
            <person name="Wolfe K.H."/>
        </authorList>
    </citation>
    <scope>NUCLEOTIDE SEQUENCE [LARGE SCALE GENOMIC DNA]</scope>
    <source>
        <strain evidence="8">ATCC 24235 / CBS 4417 / NBRC 1672 / NRRL Y-8282 / UCD 70-5</strain>
    </source>
</reference>
<dbReference type="STRING" id="1071381.G8C0V2"/>
<dbReference type="eggNOG" id="ENOG502S1F7">
    <property type="taxonomic scope" value="Eukaryota"/>
</dbReference>
<dbReference type="InterPro" id="IPR011598">
    <property type="entry name" value="bHLH_dom"/>
</dbReference>
<evidence type="ECO:0000256" key="3">
    <source>
        <dbReference type="ARBA" id="ARBA00023163"/>
    </source>
</evidence>
<feature type="region of interest" description="Disordered" evidence="5">
    <location>
        <begin position="1"/>
        <end position="23"/>
    </location>
</feature>
<dbReference type="OrthoDB" id="690068at2759"/>
<dbReference type="Proteomes" id="UP000005666">
    <property type="component" value="Chromosome 13"/>
</dbReference>
<evidence type="ECO:0000256" key="4">
    <source>
        <dbReference type="ARBA" id="ARBA00023242"/>
    </source>
</evidence>
<dbReference type="GO" id="GO:0000981">
    <property type="term" value="F:DNA-binding transcription factor activity, RNA polymerase II-specific"/>
    <property type="evidence" value="ECO:0007669"/>
    <property type="project" value="EnsemblFungi"/>
</dbReference>
<dbReference type="PANTHER" id="PTHR46117">
    <property type="entry name" value="FI24210P1"/>
    <property type="match status" value="1"/>
</dbReference>
<dbReference type="GO" id="GO:0016559">
    <property type="term" value="P:peroxisome fission"/>
    <property type="evidence" value="ECO:0007669"/>
    <property type="project" value="EnsemblFungi"/>
</dbReference>
<dbReference type="GO" id="GO:0005634">
    <property type="term" value="C:nucleus"/>
    <property type="evidence" value="ECO:0007669"/>
    <property type="project" value="UniProtKB-SubCell"/>
</dbReference>
<evidence type="ECO:0000256" key="2">
    <source>
        <dbReference type="ARBA" id="ARBA00023015"/>
    </source>
</evidence>
<dbReference type="GO" id="GO:0045944">
    <property type="term" value="P:positive regulation of transcription by RNA polymerase II"/>
    <property type="evidence" value="ECO:0007669"/>
    <property type="project" value="EnsemblFungi"/>
</dbReference>
<dbReference type="OMA" id="QNQVDTQ"/>
<feature type="region of interest" description="Disordered" evidence="5">
    <location>
        <begin position="159"/>
        <end position="187"/>
    </location>
</feature>
<protein>
    <recommendedName>
        <fullName evidence="6">BHLH domain-containing protein</fullName>
    </recommendedName>
</protein>
<keyword evidence="2" id="KW-0805">Transcription regulation</keyword>
<comment type="subcellular location">
    <subcellularLocation>
        <location evidence="1">Nucleus</location>
    </subcellularLocation>
</comment>
<evidence type="ECO:0000313" key="7">
    <source>
        <dbReference type="EMBL" id="CCE65613.1"/>
    </source>
</evidence>
<dbReference type="RefSeq" id="XP_003688047.1">
    <property type="nucleotide sequence ID" value="XM_003687999.1"/>
</dbReference>
<feature type="domain" description="BHLH" evidence="6">
    <location>
        <begin position="17"/>
        <end position="98"/>
    </location>
</feature>
<dbReference type="GO" id="GO:0031930">
    <property type="term" value="P:mitochondria-nucleus signaling pathway"/>
    <property type="evidence" value="ECO:0007669"/>
    <property type="project" value="EnsemblFungi"/>
</dbReference>
<dbReference type="GO" id="GO:0005667">
    <property type="term" value="C:transcription regulator complex"/>
    <property type="evidence" value="ECO:0007669"/>
    <property type="project" value="EnsemblFungi"/>
</dbReference>
<dbReference type="Pfam" id="PF00010">
    <property type="entry name" value="HLH"/>
    <property type="match status" value="1"/>
</dbReference>
<evidence type="ECO:0000256" key="1">
    <source>
        <dbReference type="ARBA" id="ARBA00004123"/>
    </source>
</evidence>
<dbReference type="GO" id="GO:0000978">
    <property type="term" value="F:RNA polymerase II cis-regulatory region sequence-specific DNA binding"/>
    <property type="evidence" value="ECO:0007669"/>
    <property type="project" value="TreeGrafter"/>
</dbReference>
<dbReference type="Gene3D" id="4.10.280.10">
    <property type="entry name" value="Helix-loop-helix DNA-binding domain"/>
    <property type="match status" value="1"/>
</dbReference>
<dbReference type="KEGG" id="tpf:TPHA_0M00380"/>
<dbReference type="GeneID" id="11531963"/>
<dbReference type="SMART" id="SM00353">
    <property type="entry name" value="HLH"/>
    <property type="match status" value="1"/>
</dbReference>
<dbReference type="PROSITE" id="PS50888">
    <property type="entry name" value="BHLH"/>
    <property type="match status" value="1"/>
</dbReference>
<feature type="compositionally biased region" description="Polar residues" evidence="5">
    <location>
        <begin position="1"/>
        <end position="22"/>
    </location>
</feature>
<evidence type="ECO:0000256" key="5">
    <source>
        <dbReference type="SAM" id="MobiDB-lite"/>
    </source>
</evidence>
<dbReference type="InterPro" id="IPR036638">
    <property type="entry name" value="HLH_DNA-bd_sf"/>
</dbReference>
<organism evidence="7 8">
    <name type="scientific">Tetrapisispora phaffii (strain ATCC 24235 / CBS 4417 / NBRC 1672 / NRRL Y-8282 / UCD 70-5)</name>
    <name type="common">Yeast</name>
    <name type="synonym">Fabospora phaffii</name>
    <dbReference type="NCBI Taxonomy" id="1071381"/>
    <lineage>
        <taxon>Eukaryota</taxon>
        <taxon>Fungi</taxon>
        <taxon>Dikarya</taxon>
        <taxon>Ascomycota</taxon>
        <taxon>Saccharomycotina</taxon>
        <taxon>Saccharomycetes</taxon>
        <taxon>Saccharomycetales</taxon>
        <taxon>Saccharomycetaceae</taxon>
        <taxon>Tetrapisispora</taxon>
    </lineage>
</organism>